<dbReference type="PIRSF" id="PIRSF003033">
    <property type="entry name" value="Ku70"/>
    <property type="match status" value="1"/>
</dbReference>
<dbReference type="GO" id="GO:0003678">
    <property type="term" value="F:DNA helicase activity"/>
    <property type="evidence" value="ECO:0007669"/>
    <property type="project" value="InterPro"/>
</dbReference>
<feature type="compositionally biased region" description="Basic and acidic residues" evidence="12">
    <location>
        <begin position="527"/>
        <end position="541"/>
    </location>
</feature>
<evidence type="ECO:0000256" key="1">
    <source>
        <dbReference type="ARBA" id="ARBA00004123"/>
    </source>
</evidence>
<dbReference type="Gene3D" id="4.10.970.10">
    <property type="entry name" value="Ku70, bridge and pillars"/>
    <property type="match status" value="1"/>
</dbReference>
<dbReference type="SUPFAM" id="SSF53300">
    <property type="entry name" value="vWA-like"/>
    <property type="match status" value="1"/>
</dbReference>
<dbReference type="Pfam" id="PF02735">
    <property type="entry name" value="Ku"/>
    <property type="match status" value="1"/>
</dbReference>
<dbReference type="InterPro" id="IPR006164">
    <property type="entry name" value="DNA_bd_Ku70/Ku80"/>
</dbReference>
<dbReference type="Pfam" id="PF02037">
    <property type="entry name" value="SAP"/>
    <property type="match status" value="1"/>
</dbReference>
<dbReference type="CDD" id="cd00788">
    <property type="entry name" value="KU70"/>
    <property type="match status" value="1"/>
</dbReference>
<dbReference type="InterPro" id="IPR036465">
    <property type="entry name" value="vWFA_dom_sf"/>
</dbReference>
<dbReference type="InterPro" id="IPR047087">
    <property type="entry name" value="KU70_core_dom"/>
</dbReference>
<evidence type="ECO:0000256" key="2">
    <source>
        <dbReference type="ARBA" id="ARBA00005240"/>
    </source>
</evidence>
<evidence type="ECO:0000256" key="7">
    <source>
        <dbReference type="ARBA" id="ARBA00022840"/>
    </source>
</evidence>
<dbReference type="PANTHER" id="PTHR12604">
    <property type="entry name" value="KU AUTOANTIGEN DNA HELICASE"/>
    <property type="match status" value="1"/>
</dbReference>
<dbReference type="EMBL" id="JAOPGA020001197">
    <property type="protein sequence ID" value="KAL0485976.1"/>
    <property type="molecule type" value="Genomic_DNA"/>
</dbReference>
<dbReference type="GO" id="GO:0016787">
    <property type="term" value="F:hydrolase activity"/>
    <property type="evidence" value="ECO:0007669"/>
    <property type="project" value="UniProtKB-KW"/>
</dbReference>
<dbReference type="Gene3D" id="1.10.1600.10">
    <property type="match status" value="1"/>
</dbReference>
<dbReference type="GO" id="GO:0005524">
    <property type="term" value="F:ATP binding"/>
    <property type="evidence" value="ECO:0007669"/>
    <property type="project" value="UniProtKB-KW"/>
</dbReference>
<dbReference type="AlphaFoldDB" id="A0AAW2ZBB9"/>
<feature type="domain" description="SAP" evidence="13">
    <location>
        <begin position="591"/>
        <end position="625"/>
    </location>
</feature>
<keyword evidence="9" id="KW-0233">DNA recombination</keyword>
<dbReference type="FunFam" id="2.40.290.10:FF:000001">
    <property type="entry name" value="X-ray repair cross complementing 6"/>
    <property type="match status" value="1"/>
</dbReference>
<dbReference type="InterPro" id="IPR003034">
    <property type="entry name" value="SAP_dom"/>
</dbReference>
<keyword evidence="3" id="KW-0547">Nucleotide-binding</keyword>
<feature type="region of interest" description="Disordered" evidence="12">
    <location>
        <begin position="527"/>
        <end position="577"/>
    </location>
</feature>
<dbReference type="SMART" id="SM00513">
    <property type="entry name" value="SAP"/>
    <property type="match status" value="1"/>
</dbReference>
<comment type="caution">
    <text evidence="14">The sequence shown here is derived from an EMBL/GenBank/DDBJ whole genome shotgun (WGS) entry which is preliminary data.</text>
</comment>
<dbReference type="GO" id="GO:0006303">
    <property type="term" value="P:double-strand break repair via nonhomologous end joining"/>
    <property type="evidence" value="ECO:0007669"/>
    <property type="project" value="InterPro"/>
</dbReference>
<evidence type="ECO:0000259" key="13">
    <source>
        <dbReference type="PROSITE" id="PS50800"/>
    </source>
</evidence>
<dbReference type="Pfam" id="PF03731">
    <property type="entry name" value="Ku_N"/>
    <property type="match status" value="1"/>
</dbReference>
<keyword evidence="11" id="KW-0539">Nucleus</keyword>
<dbReference type="SMART" id="SM00559">
    <property type="entry name" value="Ku78"/>
    <property type="match status" value="1"/>
</dbReference>
<evidence type="ECO:0000313" key="14">
    <source>
        <dbReference type="EMBL" id="KAL0485976.1"/>
    </source>
</evidence>
<dbReference type="NCBIfam" id="TIGR00578">
    <property type="entry name" value="ku70"/>
    <property type="match status" value="1"/>
</dbReference>
<dbReference type="Pfam" id="PF03730">
    <property type="entry name" value="Ku_C"/>
    <property type="match status" value="1"/>
</dbReference>
<feature type="region of interest" description="Disordered" evidence="12">
    <location>
        <begin position="1"/>
        <end position="34"/>
    </location>
</feature>
<keyword evidence="5" id="KW-0378">Hydrolase</keyword>
<dbReference type="InterPro" id="IPR027388">
    <property type="entry name" value="Ku70_bridge/pillars_dom_sf"/>
</dbReference>
<dbReference type="SUPFAM" id="SSF68906">
    <property type="entry name" value="SAP domain"/>
    <property type="match status" value="1"/>
</dbReference>
<protein>
    <submittedName>
        <fullName evidence="14">ATP-dependent DNA helicase 2 subunit 1</fullName>
    </submittedName>
</protein>
<dbReference type="PROSITE" id="PS50800">
    <property type="entry name" value="SAP"/>
    <property type="match status" value="1"/>
</dbReference>
<dbReference type="GO" id="GO:0043564">
    <property type="term" value="C:Ku70:Ku80 complex"/>
    <property type="evidence" value="ECO:0007669"/>
    <property type="project" value="InterPro"/>
</dbReference>
<proteinExistence type="inferred from homology"/>
<evidence type="ECO:0000256" key="9">
    <source>
        <dbReference type="ARBA" id="ARBA00023172"/>
    </source>
</evidence>
<dbReference type="GO" id="GO:0006310">
    <property type="term" value="P:DNA recombination"/>
    <property type="evidence" value="ECO:0007669"/>
    <property type="project" value="UniProtKB-KW"/>
</dbReference>
<dbReference type="InterPro" id="IPR016194">
    <property type="entry name" value="SPOC-like_C_dom_sf"/>
</dbReference>
<evidence type="ECO:0000256" key="8">
    <source>
        <dbReference type="ARBA" id="ARBA00023125"/>
    </source>
</evidence>
<comment type="subcellular location">
    <subcellularLocation>
        <location evidence="1">Nucleus</location>
    </subcellularLocation>
</comment>
<dbReference type="InterPro" id="IPR005161">
    <property type="entry name" value="Ku_N"/>
</dbReference>
<dbReference type="InterPro" id="IPR036361">
    <property type="entry name" value="SAP_dom_sf"/>
</dbReference>
<sequence length="631" mass="72252">MSQTWQEWNDDPLSDVLNDEDESEEADEARHDKDSILFMIDAGETMFEKTLEDIKTEDERDVKPFYYAVKCASQAYCDKIISSTSDVMGKEKKNPYDFDNVYLYHDMDIPDANRIKQLEGISDASVFGHAPTKNSLDNALWTCQHLFNHVPKNVGYKRIFLFTNDEDPTSSAEMKKKCLERSRYLIESDITIELFVLKSKTAPFDANIFWNKLIAVGEDEYTGNIVFDYADRLEVLRDKVRRKEHKKRSMCSLPLEISDNLSLSVSLFNMIHRTKRSNPTYLHADTNRQIKSQVRNLCIDTGSELMPKDIIYAYDYGGKRVQFTKQELIKIKEQITDKQQSIKLLGFKPSSRLKFSLNIRPSSFLYPNSNITGSLQAFAALHTKMIEMDRIAIVRMLPRANASPIYAALTPSKEKLDEDGAQISPPGFHVIYLPFADGVRKLSVQAPEGSVKVGDDAVNAAKRICKKINFLFDPLDFDNPALQKHYAALQALALERSNIEPVKDHVMPDVEGMKKYKEEIEKFKATVYPHDYHPESDEKKKPAPKRKKEDDEQEEKPKKKAKTVKKEDEDDQEGDEDEGIDMVALAKDDNLNSLTLPVLKEFLKQYKLAVSGTKPVIVKRIVDFLKEKGKI</sequence>
<dbReference type="SUPFAM" id="SSF100939">
    <property type="entry name" value="SPOC domain-like"/>
    <property type="match status" value="1"/>
</dbReference>
<comment type="similarity">
    <text evidence="2">Belongs to the ku70 family.</text>
</comment>
<gene>
    <name evidence="14" type="ORF">AKO1_012227</name>
</gene>
<keyword evidence="15" id="KW-1185">Reference proteome</keyword>
<evidence type="ECO:0000256" key="5">
    <source>
        <dbReference type="ARBA" id="ARBA00022801"/>
    </source>
</evidence>
<evidence type="ECO:0000256" key="3">
    <source>
        <dbReference type="ARBA" id="ARBA00022741"/>
    </source>
</evidence>
<keyword evidence="6 14" id="KW-0347">Helicase</keyword>
<evidence type="ECO:0000256" key="4">
    <source>
        <dbReference type="ARBA" id="ARBA00022763"/>
    </source>
</evidence>
<dbReference type="Proteomes" id="UP001431209">
    <property type="component" value="Unassembled WGS sequence"/>
</dbReference>
<evidence type="ECO:0000256" key="11">
    <source>
        <dbReference type="ARBA" id="ARBA00023242"/>
    </source>
</evidence>
<dbReference type="Gene3D" id="2.40.290.10">
    <property type="match status" value="1"/>
</dbReference>
<keyword evidence="10" id="KW-0234">DNA repair</keyword>
<dbReference type="InterPro" id="IPR006165">
    <property type="entry name" value="Ku70"/>
</dbReference>
<evidence type="ECO:0000256" key="10">
    <source>
        <dbReference type="ARBA" id="ARBA00023204"/>
    </source>
</evidence>
<dbReference type="GO" id="GO:0042162">
    <property type="term" value="F:telomeric DNA binding"/>
    <property type="evidence" value="ECO:0007669"/>
    <property type="project" value="InterPro"/>
</dbReference>
<evidence type="ECO:0000256" key="12">
    <source>
        <dbReference type="SAM" id="MobiDB-lite"/>
    </source>
</evidence>
<evidence type="ECO:0000313" key="15">
    <source>
        <dbReference type="Proteomes" id="UP001431209"/>
    </source>
</evidence>
<keyword evidence="7" id="KW-0067">ATP-binding</keyword>
<feature type="compositionally biased region" description="Acidic residues" evidence="12">
    <location>
        <begin position="8"/>
        <end position="27"/>
    </location>
</feature>
<dbReference type="Gene3D" id="3.40.50.410">
    <property type="entry name" value="von Willebrand factor, type A domain"/>
    <property type="match status" value="1"/>
</dbReference>
<feature type="compositionally biased region" description="Acidic residues" evidence="12">
    <location>
        <begin position="568"/>
        <end position="577"/>
    </location>
</feature>
<accession>A0AAW2ZBB9</accession>
<dbReference type="Gene3D" id="1.10.720.30">
    <property type="entry name" value="SAP domain"/>
    <property type="match status" value="1"/>
</dbReference>
<dbReference type="InterPro" id="IPR005160">
    <property type="entry name" value="Ku_C"/>
</dbReference>
<name>A0AAW2ZBB9_9EUKA</name>
<dbReference type="GO" id="GO:0000723">
    <property type="term" value="P:telomere maintenance"/>
    <property type="evidence" value="ECO:0007669"/>
    <property type="project" value="InterPro"/>
</dbReference>
<keyword evidence="4" id="KW-0227">DNA damage</keyword>
<evidence type="ECO:0000256" key="6">
    <source>
        <dbReference type="ARBA" id="ARBA00022806"/>
    </source>
</evidence>
<organism evidence="14 15">
    <name type="scientific">Acrasis kona</name>
    <dbReference type="NCBI Taxonomy" id="1008807"/>
    <lineage>
        <taxon>Eukaryota</taxon>
        <taxon>Discoba</taxon>
        <taxon>Heterolobosea</taxon>
        <taxon>Tetramitia</taxon>
        <taxon>Eutetramitia</taxon>
        <taxon>Acrasidae</taxon>
        <taxon>Acrasis</taxon>
    </lineage>
</organism>
<dbReference type="PANTHER" id="PTHR12604:SF2">
    <property type="entry name" value="X-RAY REPAIR CROSS-COMPLEMENTING PROTEIN 6"/>
    <property type="match status" value="1"/>
</dbReference>
<dbReference type="GO" id="GO:0003684">
    <property type="term" value="F:damaged DNA binding"/>
    <property type="evidence" value="ECO:0007669"/>
    <property type="project" value="InterPro"/>
</dbReference>
<reference evidence="14 15" key="1">
    <citation type="submission" date="2024-03" db="EMBL/GenBank/DDBJ databases">
        <title>The Acrasis kona genome and developmental transcriptomes reveal deep origins of eukaryotic multicellular pathways.</title>
        <authorList>
            <person name="Sheikh S."/>
            <person name="Fu C.-J."/>
            <person name="Brown M.W."/>
            <person name="Baldauf S.L."/>
        </authorList>
    </citation>
    <scope>NUCLEOTIDE SEQUENCE [LARGE SCALE GENOMIC DNA]</scope>
    <source>
        <strain evidence="14 15">ATCC MYA-3509</strain>
    </source>
</reference>
<dbReference type="GO" id="GO:0003690">
    <property type="term" value="F:double-stranded DNA binding"/>
    <property type="evidence" value="ECO:0007669"/>
    <property type="project" value="TreeGrafter"/>
</dbReference>
<keyword evidence="8" id="KW-0238">DNA-binding</keyword>